<accession>A0A6J4KB35</accession>
<gene>
    <name evidence="1" type="ORF">AVDCRST_MAG93-4569</name>
</gene>
<feature type="non-terminal residue" evidence="1">
    <location>
        <position position="31"/>
    </location>
</feature>
<reference evidence="1" key="1">
    <citation type="submission" date="2020-02" db="EMBL/GenBank/DDBJ databases">
        <authorList>
            <person name="Meier V. D."/>
        </authorList>
    </citation>
    <scope>NUCLEOTIDE SEQUENCE</scope>
    <source>
        <strain evidence="1">AVDCRST_MAG93</strain>
    </source>
</reference>
<dbReference type="EMBL" id="CADCTR010001544">
    <property type="protein sequence ID" value="CAA9300541.1"/>
    <property type="molecule type" value="Genomic_DNA"/>
</dbReference>
<proteinExistence type="predicted"/>
<sequence>MPCCSGTDRGCEITLRETGQTSTWSLGARTV</sequence>
<organism evidence="1">
    <name type="scientific">uncultured Chloroflexia bacterium</name>
    <dbReference type="NCBI Taxonomy" id="1672391"/>
    <lineage>
        <taxon>Bacteria</taxon>
        <taxon>Bacillati</taxon>
        <taxon>Chloroflexota</taxon>
        <taxon>Chloroflexia</taxon>
        <taxon>environmental samples</taxon>
    </lineage>
</organism>
<dbReference type="AlphaFoldDB" id="A0A6J4KB35"/>
<name>A0A6J4KB35_9CHLR</name>
<evidence type="ECO:0000313" key="1">
    <source>
        <dbReference type="EMBL" id="CAA9300541.1"/>
    </source>
</evidence>
<protein>
    <submittedName>
        <fullName evidence="1">Uncharacterized protein</fullName>
    </submittedName>
</protein>